<keyword evidence="11" id="KW-1185">Reference proteome</keyword>
<evidence type="ECO:0000256" key="7">
    <source>
        <dbReference type="ARBA" id="ARBA00023242"/>
    </source>
</evidence>
<comment type="subcellular location">
    <subcellularLocation>
        <location evidence="1 8">Nucleus</location>
    </subcellularLocation>
</comment>
<dbReference type="InterPro" id="IPR037212">
    <property type="entry name" value="Med7/Med21-like"/>
</dbReference>
<name>A0A9P7S389_9AGAR</name>
<reference evidence="10" key="1">
    <citation type="journal article" date="2021" name="Genome Biol. Evol.">
        <title>The assembled and annotated genome of the fairy-ring fungus Marasmius oreades.</title>
        <authorList>
            <person name="Hiltunen M."/>
            <person name="Ament-Velasquez S.L."/>
            <person name="Johannesson H."/>
        </authorList>
    </citation>
    <scope>NUCLEOTIDE SEQUENCE</scope>
    <source>
        <strain evidence="10">03SP1</strain>
    </source>
</reference>
<gene>
    <name evidence="10" type="ORF">E1B28_005443</name>
</gene>
<keyword evidence="6 8" id="KW-0804">Transcription</keyword>
<dbReference type="PANTHER" id="PTHR13381:SF0">
    <property type="entry name" value="MEDIATOR OF RNA POLYMERASE II TRANSCRIPTION SUBUNIT 21"/>
    <property type="match status" value="1"/>
</dbReference>
<dbReference type="InterPro" id="IPR021384">
    <property type="entry name" value="Mediator_Med21"/>
</dbReference>
<evidence type="ECO:0000256" key="6">
    <source>
        <dbReference type="ARBA" id="ARBA00023163"/>
    </source>
</evidence>
<feature type="coiled-coil region" evidence="9">
    <location>
        <begin position="86"/>
        <end position="116"/>
    </location>
</feature>
<comment type="subunit">
    <text evidence="8">Component of the Mediator complex.</text>
</comment>
<keyword evidence="5 8" id="KW-0010">Activator</keyword>
<dbReference type="Pfam" id="PF11221">
    <property type="entry name" value="Med21"/>
    <property type="match status" value="1"/>
</dbReference>
<dbReference type="EMBL" id="CM032183">
    <property type="protein sequence ID" value="KAG7094619.1"/>
    <property type="molecule type" value="Genomic_DNA"/>
</dbReference>
<dbReference type="Gene3D" id="6.10.280.10">
    <property type="entry name" value="Mediator complex, subunit Med21"/>
    <property type="match status" value="1"/>
</dbReference>
<evidence type="ECO:0000256" key="1">
    <source>
        <dbReference type="ARBA" id="ARBA00004123"/>
    </source>
</evidence>
<evidence type="ECO:0000256" key="5">
    <source>
        <dbReference type="ARBA" id="ARBA00023159"/>
    </source>
</evidence>
<comment type="function">
    <text evidence="8">Component of the Mediator complex, a coactivator involved in the regulated transcription of nearly all RNA polymerase II-dependent genes. Mediator functions as a bridge to convey information from gene-specific regulatory proteins to the basal RNA polymerase II transcription machinery. Mediator is recruited to promoters by direct interactions with regulatory proteins and serves as a scaffold for the assembly of a functional preinitiation complex with RNA polymerase II and the general transcription factors.</text>
</comment>
<dbReference type="KEGG" id="more:E1B28_005443"/>
<evidence type="ECO:0000256" key="2">
    <source>
        <dbReference type="ARBA" id="ARBA00005770"/>
    </source>
</evidence>
<comment type="similarity">
    <text evidence="2 8">Belongs to the Mediator complex subunit 21 family.</text>
</comment>
<evidence type="ECO:0000313" key="11">
    <source>
        <dbReference type="Proteomes" id="UP001049176"/>
    </source>
</evidence>
<evidence type="ECO:0000256" key="4">
    <source>
        <dbReference type="ARBA" id="ARBA00023015"/>
    </source>
</evidence>
<evidence type="ECO:0000313" key="10">
    <source>
        <dbReference type="EMBL" id="KAG7094619.1"/>
    </source>
</evidence>
<dbReference type="SUPFAM" id="SSF140718">
    <property type="entry name" value="Mediator hinge subcomplex-like"/>
    <property type="match status" value="1"/>
</dbReference>
<dbReference type="OrthoDB" id="526653at2759"/>
<organism evidence="10 11">
    <name type="scientific">Marasmius oreades</name>
    <name type="common">fairy-ring Marasmius</name>
    <dbReference type="NCBI Taxonomy" id="181124"/>
    <lineage>
        <taxon>Eukaryota</taxon>
        <taxon>Fungi</taxon>
        <taxon>Dikarya</taxon>
        <taxon>Basidiomycota</taxon>
        <taxon>Agaricomycotina</taxon>
        <taxon>Agaricomycetes</taxon>
        <taxon>Agaricomycetidae</taxon>
        <taxon>Agaricales</taxon>
        <taxon>Marasmiineae</taxon>
        <taxon>Marasmiaceae</taxon>
        <taxon>Marasmius</taxon>
    </lineage>
</organism>
<keyword evidence="4 8" id="KW-0805">Transcription regulation</keyword>
<evidence type="ECO:0000256" key="3">
    <source>
        <dbReference type="ARBA" id="ARBA00019691"/>
    </source>
</evidence>
<dbReference type="GO" id="GO:0003712">
    <property type="term" value="F:transcription coregulator activity"/>
    <property type="evidence" value="ECO:0007669"/>
    <property type="project" value="TreeGrafter"/>
</dbReference>
<keyword evidence="9" id="KW-0175">Coiled coil</keyword>
<dbReference type="RefSeq" id="XP_043011089.1">
    <property type="nucleotide sequence ID" value="XM_043150005.1"/>
</dbReference>
<proteinExistence type="inferred from homology"/>
<dbReference type="GeneID" id="66074519"/>
<dbReference type="PANTHER" id="PTHR13381">
    <property type="entry name" value="RNA POLYMERASE II HOLOENZYME COMPONENT SRB7"/>
    <property type="match status" value="1"/>
</dbReference>
<dbReference type="Proteomes" id="UP001049176">
    <property type="component" value="Chromosome 3"/>
</dbReference>
<comment type="caution">
    <text evidence="10">The sequence shown here is derived from an EMBL/GenBank/DDBJ whole genome shotgun (WGS) entry which is preliminary data.</text>
</comment>
<dbReference type="GO" id="GO:0016592">
    <property type="term" value="C:mediator complex"/>
    <property type="evidence" value="ECO:0007669"/>
    <property type="project" value="UniProtKB-UniRule"/>
</dbReference>
<accession>A0A9P7S389</accession>
<sequence length="143" mass="16390">MFQDSSNMDRVTQFQDAIQQLLLIMSSSIGYLSTRQTSTEIPVTKRRSSDKYDSIEDFEENKREVVTDLIVKAKQLEFLISSFPEAELEEEQARRLEMLEDEAQKTNEEYVQIVARTRSLHLQVTEALRLVLCGNLDAGASPD</sequence>
<dbReference type="GO" id="GO:0006357">
    <property type="term" value="P:regulation of transcription by RNA polymerase II"/>
    <property type="evidence" value="ECO:0007669"/>
    <property type="project" value="TreeGrafter"/>
</dbReference>
<evidence type="ECO:0000256" key="8">
    <source>
        <dbReference type="RuleBase" id="RU366036"/>
    </source>
</evidence>
<keyword evidence="7 8" id="KW-0539">Nucleus</keyword>
<protein>
    <recommendedName>
        <fullName evidence="3 8">Mediator of RNA polymerase II transcription subunit 21</fullName>
    </recommendedName>
</protein>
<evidence type="ECO:0000256" key="9">
    <source>
        <dbReference type="SAM" id="Coils"/>
    </source>
</evidence>
<dbReference type="AlphaFoldDB" id="A0A9P7S389"/>